<evidence type="ECO:0000313" key="5">
    <source>
        <dbReference type="Proteomes" id="UP000594260"/>
    </source>
</evidence>
<dbReference type="OMA" id="AENEMFK"/>
<dbReference type="InterPro" id="IPR040896">
    <property type="entry name" value="RPN5_C"/>
</dbReference>
<dbReference type="Pfam" id="PF18098">
    <property type="entry name" value="RPN5_C"/>
    <property type="match status" value="1"/>
</dbReference>
<evidence type="ECO:0000313" key="4">
    <source>
        <dbReference type="EnsemblMetazoa" id="XP_022660180"/>
    </source>
</evidence>
<dbReference type="InterPro" id="IPR000717">
    <property type="entry name" value="PCI_dom"/>
</dbReference>
<dbReference type="Pfam" id="PF22241">
    <property type="entry name" value="PSMD12-CSN4_N"/>
    <property type="match status" value="1"/>
</dbReference>
<dbReference type="GO" id="GO:0008541">
    <property type="term" value="C:proteasome regulatory particle, lid subcomplex"/>
    <property type="evidence" value="ECO:0007669"/>
    <property type="project" value="TreeGrafter"/>
</dbReference>
<dbReference type="Proteomes" id="UP000594260">
    <property type="component" value="Unplaced"/>
</dbReference>
<dbReference type="PROSITE" id="PS50250">
    <property type="entry name" value="PCI"/>
    <property type="match status" value="1"/>
</dbReference>
<name>A0A7M7K1Y6_VARDE</name>
<dbReference type="InterPro" id="IPR040134">
    <property type="entry name" value="PSMD12/CSN4"/>
</dbReference>
<proteinExistence type="inferred from homology"/>
<comment type="similarity">
    <text evidence="1">Belongs to the proteasome subunit p55 family.</text>
</comment>
<feature type="domain" description="PCI" evidence="3">
    <location>
        <begin position="240"/>
        <end position="407"/>
    </location>
</feature>
<keyword evidence="2" id="KW-0647">Proteasome</keyword>
<dbReference type="GO" id="GO:0005634">
    <property type="term" value="C:nucleus"/>
    <property type="evidence" value="ECO:0007669"/>
    <property type="project" value="UniProtKB-ARBA"/>
</dbReference>
<organism evidence="4 5">
    <name type="scientific">Varroa destructor</name>
    <name type="common">Honeybee mite</name>
    <dbReference type="NCBI Taxonomy" id="109461"/>
    <lineage>
        <taxon>Eukaryota</taxon>
        <taxon>Metazoa</taxon>
        <taxon>Ecdysozoa</taxon>
        <taxon>Arthropoda</taxon>
        <taxon>Chelicerata</taxon>
        <taxon>Arachnida</taxon>
        <taxon>Acari</taxon>
        <taxon>Parasitiformes</taxon>
        <taxon>Mesostigmata</taxon>
        <taxon>Gamasina</taxon>
        <taxon>Dermanyssoidea</taxon>
        <taxon>Varroidae</taxon>
        <taxon>Varroa</taxon>
    </lineage>
</organism>
<dbReference type="InterPro" id="IPR054559">
    <property type="entry name" value="PSMD12-CSN4-like_N"/>
</dbReference>
<dbReference type="PANTHER" id="PTHR10855">
    <property type="entry name" value="26S PROTEASOME NON-ATPASE REGULATORY SUBUNIT 12/COP9 SIGNALOSOME COMPLEX SUBUNIT 4"/>
    <property type="match status" value="1"/>
</dbReference>
<dbReference type="InParanoid" id="A0A7M7K1Y6"/>
<evidence type="ECO:0000256" key="1">
    <source>
        <dbReference type="ARBA" id="ARBA00006397"/>
    </source>
</evidence>
<evidence type="ECO:0000256" key="2">
    <source>
        <dbReference type="ARBA" id="ARBA00022942"/>
    </source>
</evidence>
<dbReference type="Gene3D" id="1.10.10.10">
    <property type="entry name" value="Winged helix-like DNA-binding domain superfamily/Winged helix DNA-binding domain"/>
    <property type="match status" value="1"/>
</dbReference>
<keyword evidence="5" id="KW-1185">Reference proteome</keyword>
<dbReference type="Pfam" id="PF01399">
    <property type="entry name" value="PCI"/>
    <property type="match status" value="1"/>
</dbReference>
<dbReference type="SMART" id="SM00088">
    <property type="entry name" value="PINT"/>
    <property type="match status" value="1"/>
</dbReference>
<accession>A0A7M7K1Y6</accession>
<dbReference type="SUPFAM" id="SSF46785">
    <property type="entry name" value="Winged helix' DNA-binding domain"/>
    <property type="match status" value="1"/>
</dbReference>
<dbReference type="AlphaFoldDB" id="A0A7M7K1Y6"/>
<reference evidence="4" key="1">
    <citation type="submission" date="2021-01" db="UniProtKB">
        <authorList>
            <consortium name="EnsemblMetazoa"/>
        </authorList>
    </citation>
    <scope>IDENTIFICATION</scope>
</reference>
<dbReference type="PANTHER" id="PTHR10855:SF1">
    <property type="entry name" value="26S PROTEASOME NON-ATPASE REGULATORY SUBUNIT 12"/>
    <property type="match status" value="1"/>
</dbReference>
<dbReference type="EnsemblMetazoa" id="XM_022804445">
    <property type="protein sequence ID" value="XP_022660180"/>
    <property type="gene ID" value="LOC111249954"/>
</dbReference>
<dbReference type="OrthoDB" id="268763at2759"/>
<dbReference type="CTD" id="40717"/>
<dbReference type="GeneID" id="111249954"/>
<protein>
    <recommendedName>
        <fullName evidence="3">PCI domain-containing protein</fullName>
    </recommendedName>
</protein>
<dbReference type="RefSeq" id="XP_022660180.1">
    <property type="nucleotide sequence ID" value="XM_022804445.1"/>
</dbReference>
<dbReference type="InterPro" id="IPR036390">
    <property type="entry name" value="WH_DNA-bd_sf"/>
</dbReference>
<dbReference type="InterPro" id="IPR036388">
    <property type="entry name" value="WH-like_DNA-bd_sf"/>
</dbReference>
<dbReference type="FunFam" id="1.10.10.10:FF:000070">
    <property type="entry name" value="26S proteasome non-ATPase regulatory subunit 12"/>
    <property type="match status" value="1"/>
</dbReference>
<dbReference type="GO" id="GO:0005737">
    <property type="term" value="C:cytoplasm"/>
    <property type="evidence" value="ECO:0007669"/>
    <property type="project" value="TreeGrafter"/>
</dbReference>
<dbReference type="FunCoup" id="A0A7M7K1Y6">
    <property type="interactions" value="1899"/>
</dbReference>
<sequence length="453" mass="52563">MCDVTCNDDGRIVKMEVDYSSTVDEKIPLTESLALQGKLDEALDQLLALEKQTRTGADTHSTSRILVHIVKLCFQAKKLDKLNEMIVILSKRRSQMKQAIQKMVQECCGYVDKLENSDKLNLIDTLRTVTAGKIYVEVERARLTYKLSQIKESGGDIEGAATLMQELQVETFGSMEKREKVELILEQMRLCLARKDFIRTAIIAKKISVKFFDNAEQQDLKLKYYELMITLGEHDSKYLDVSRYFLAIYNTKKVQEDIPKRNFVIQAALLFCILAPYDNEQHDLLHRLNQDKVLKELLKFNQLLQLFITPELIVWAGIFKEYEKELRASTVFNSEARFGDLKKRVVEHNMRVMAKYYTRIRLERMSQLLDLSMAETEQTLSNLVASKVVYAKVDRLSNIVHFVRQQKDPEQVLNDWSHNVNSLMKLLSRTTHLINKEEMVHRHLQPVAISSHD</sequence>
<evidence type="ECO:0000259" key="3">
    <source>
        <dbReference type="PROSITE" id="PS50250"/>
    </source>
</evidence>
<dbReference type="KEGG" id="vde:111249954"/>